<dbReference type="InterPro" id="IPR000639">
    <property type="entry name" value="Epox_hydrolase-like"/>
</dbReference>
<dbReference type="Gene3D" id="3.40.50.1820">
    <property type="entry name" value="alpha/beta hydrolase"/>
    <property type="match status" value="1"/>
</dbReference>
<organism evidence="1">
    <name type="scientific">uncultured Phycisphaerae bacterium</name>
    <dbReference type="NCBI Taxonomy" id="904963"/>
    <lineage>
        <taxon>Bacteria</taxon>
        <taxon>Pseudomonadati</taxon>
        <taxon>Planctomycetota</taxon>
        <taxon>Phycisphaerae</taxon>
        <taxon>environmental samples</taxon>
    </lineage>
</organism>
<name>A0A6J4PFB2_9BACT</name>
<proteinExistence type="predicted"/>
<dbReference type="InterPro" id="IPR029058">
    <property type="entry name" value="AB_hydrolase_fold"/>
</dbReference>
<dbReference type="EMBL" id="CADCUQ010000566">
    <property type="protein sequence ID" value="CAA9414729.1"/>
    <property type="molecule type" value="Genomic_DNA"/>
</dbReference>
<dbReference type="GO" id="GO:0003824">
    <property type="term" value="F:catalytic activity"/>
    <property type="evidence" value="ECO:0007669"/>
    <property type="project" value="InterPro"/>
</dbReference>
<sequence>MDDADHPRPPSPPADLRPFHARANGLRFAGLEAGPADGPPVLLLHGFPESSIGWRHQLPALAAAGFRAVAP</sequence>
<gene>
    <name evidence="1" type="ORF">AVDCRST_MAG64-2532</name>
</gene>
<feature type="non-terminal residue" evidence="1">
    <location>
        <position position="71"/>
    </location>
</feature>
<dbReference type="AlphaFoldDB" id="A0A6J4PFB2"/>
<protein>
    <recommendedName>
        <fullName evidence="2">Alpha/beta hydrolase</fullName>
    </recommendedName>
</protein>
<evidence type="ECO:0000313" key="1">
    <source>
        <dbReference type="EMBL" id="CAA9414729.1"/>
    </source>
</evidence>
<dbReference type="SUPFAM" id="SSF53474">
    <property type="entry name" value="alpha/beta-Hydrolases"/>
    <property type="match status" value="1"/>
</dbReference>
<dbReference type="PRINTS" id="PR00412">
    <property type="entry name" value="EPOXHYDRLASE"/>
</dbReference>
<reference evidence="1" key="1">
    <citation type="submission" date="2020-02" db="EMBL/GenBank/DDBJ databases">
        <authorList>
            <person name="Meier V. D."/>
        </authorList>
    </citation>
    <scope>NUCLEOTIDE SEQUENCE</scope>
    <source>
        <strain evidence="1">AVDCRST_MAG64</strain>
    </source>
</reference>
<evidence type="ECO:0008006" key="2">
    <source>
        <dbReference type="Google" id="ProtNLM"/>
    </source>
</evidence>
<accession>A0A6J4PFB2</accession>